<comment type="caution">
    <text evidence="1">The sequence shown here is derived from an EMBL/GenBank/DDBJ whole genome shotgun (WGS) entry which is preliminary data.</text>
</comment>
<protein>
    <submittedName>
        <fullName evidence="1">Uncharacterized protein</fullName>
    </submittedName>
</protein>
<dbReference type="EMBL" id="LAZR01012971">
    <property type="protein sequence ID" value="KKM24213.1"/>
    <property type="molecule type" value="Genomic_DNA"/>
</dbReference>
<accession>A0A0F9KQ67</accession>
<gene>
    <name evidence="1" type="ORF">LCGC14_1607340</name>
</gene>
<dbReference type="AlphaFoldDB" id="A0A0F9KQ67"/>
<sequence>MPLRDSKFAAGAKAARHEFFAPIPDGPLTPVALGIHSTAAQFTVGAFLYAIGGQIRYHAASTAHTLSAVHATGIGAWLGATVFIDEEGVISTQGNPDTGDQDHASEAAAFTSLDAMNDAPPIGKIPIGTITLETNAADWDGNTDAFDEADLVSSNLLGYKGDRRLGTYKPGWNFQVTAVRTNCRKTSGIGHIELLSPDATYTGMLTECRIEVDRRTVADAAVIKLRFGEFDYAIAGVVYHKAASKEVVFTAAHAVSLDKWGGILFQVDSAGAISTKAVLTPQIYTNEADARANVPAPDASKVAIATLIVEADAGEWLANTDDIVTASDLEEFDLLPVTLDRIQAGAALAIDATPEKFQVGAHSIVVDGVKYSKSAATAIVFSAAHVCALDKFLAILVEEDTAGVVTTKVPLVDGRSQTASQGFDDSTAAVNALPPETPGKKRVGYILIEADGTTWTANTDDMTAASDVDNATFVSDVVPTNSIFAVEAAVFVAETPTDAALATKTDPRRGTDQMLALLGGTTLVAARPQVAIEYRPWPLSGDVS</sequence>
<evidence type="ECO:0000313" key="1">
    <source>
        <dbReference type="EMBL" id="KKM24213.1"/>
    </source>
</evidence>
<organism evidence="1">
    <name type="scientific">marine sediment metagenome</name>
    <dbReference type="NCBI Taxonomy" id="412755"/>
    <lineage>
        <taxon>unclassified sequences</taxon>
        <taxon>metagenomes</taxon>
        <taxon>ecological metagenomes</taxon>
    </lineage>
</organism>
<proteinExistence type="predicted"/>
<name>A0A0F9KQ67_9ZZZZ</name>
<reference evidence="1" key="1">
    <citation type="journal article" date="2015" name="Nature">
        <title>Complex archaea that bridge the gap between prokaryotes and eukaryotes.</title>
        <authorList>
            <person name="Spang A."/>
            <person name="Saw J.H."/>
            <person name="Jorgensen S.L."/>
            <person name="Zaremba-Niedzwiedzka K."/>
            <person name="Martijn J."/>
            <person name="Lind A.E."/>
            <person name="van Eijk R."/>
            <person name="Schleper C."/>
            <person name="Guy L."/>
            <person name="Ettema T.J."/>
        </authorList>
    </citation>
    <scope>NUCLEOTIDE SEQUENCE</scope>
</reference>